<accession>A0ABZ1KML4</accession>
<reference evidence="2 3" key="1">
    <citation type="submission" date="2022-10" db="EMBL/GenBank/DDBJ databases">
        <title>The complete genomes of actinobacterial strains from the NBC collection.</title>
        <authorList>
            <person name="Joergensen T.S."/>
            <person name="Alvarez Arevalo M."/>
            <person name="Sterndorff E.B."/>
            <person name="Faurdal D."/>
            <person name="Vuksanovic O."/>
            <person name="Mourched A.-S."/>
            <person name="Charusanti P."/>
            <person name="Shaw S."/>
            <person name="Blin K."/>
            <person name="Weber T."/>
        </authorList>
    </citation>
    <scope>NUCLEOTIDE SEQUENCE [LARGE SCALE GENOMIC DNA]</scope>
    <source>
        <strain evidence="2 3">NBC_00156</strain>
    </source>
</reference>
<keyword evidence="1" id="KW-0732">Signal</keyword>
<evidence type="ECO:0000313" key="2">
    <source>
        <dbReference type="EMBL" id="WTQ81813.1"/>
    </source>
</evidence>
<dbReference type="EMBL" id="CP108164">
    <property type="protein sequence ID" value="WTQ81813.1"/>
    <property type="molecule type" value="Genomic_DNA"/>
</dbReference>
<evidence type="ECO:0000313" key="3">
    <source>
        <dbReference type="Proteomes" id="UP001622557"/>
    </source>
</evidence>
<keyword evidence="3" id="KW-1185">Reference proteome</keyword>
<dbReference type="RefSeq" id="WP_405447872.1">
    <property type="nucleotide sequence ID" value="NZ_CP108164.1"/>
</dbReference>
<gene>
    <name evidence="2" type="ORF">OG350_16435</name>
</gene>
<sequence>MAGRRARLLTAATALTLLSPLASCSSASTAVEACMGKQAVSATTGELEGTYTGEAHAKGVKITLKASDTGTGGTVTVRNWPTGAWYKSELGETFDGSGTWGVEGGHQPGDHALVHLSFTEPELFLRDYTIDMLSIAKDSQRIYLYEDYDPDVCPTFRLRRA</sequence>
<proteinExistence type="predicted"/>
<feature type="chain" id="PRO_5047314304" evidence="1">
    <location>
        <begin position="31"/>
        <end position="161"/>
    </location>
</feature>
<dbReference type="Proteomes" id="UP001622557">
    <property type="component" value="Chromosome"/>
</dbReference>
<feature type="signal peptide" evidence="1">
    <location>
        <begin position="1"/>
        <end position="30"/>
    </location>
</feature>
<evidence type="ECO:0000256" key="1">
    <source>
        <dbReference type="SAM" id="SignalP"/>
    </source>
</evidence>
<protein>
    <submittedName>
        <fullName evidence="2">Uncharacterized protein</fullName>
    </submittedName>
</protein>
<name>A0ABZ1KML4_STRAH</name>
<dbReference type="GeneID" id="97282044"/>
<organism evidence="2 3">
    <name type="scientific">Streptomyces achromogenes</name>
    <dbReference type="NCBI Taxonomy" id="67255"/>
    <lineage>
        <taxon>Bacteria</taxon>
        <taxon>Bacillati</taxon>
        <taxon>Actinomycetota</taxon>
        <taxon>Actinomycetes</taxon>
        <taxon>Kitasatosporales</taxon>
        <taxon>Streptomycetaceae</taxon>
        <taxon>Streptomyces</taxon>
    </lineage>
</organism>